<sequence length="1187" mass="132810">MASVENMSTELPPPDVAPEKAVDSDAIPVWFNVRRTTSSPCKSCAFMCGMWILTFATLVFLSVAVGTLEFELGVPFYDRAEINQEREDSYKATNRDADWVAAIGSGSGANGDCVHESPTVLTRNGTLLQGPAPSRNCQRAGTHTLNVLFVSKDRKRNILTADNLKQIQNIEDHILASQDLTKYCHLIDSNYTVFPSRDLEEWEDTILDSAGATEMNHAACRRISSPLNFMDPLYYDYVNETGLGYHLVPSDVVPQDYNLEQDNIFSVVSYWAGFPELKTFNLSGYPTAVSQTGGTSLTLPNMFHKVVSSEFTTGSTEAVGLISSYPLGLPIHGYASSSESRDEQFEETGQWLWDEFDTYLKGASFGDVDVYFSDSEGQMAMAEGGYLAMVSFSFFPASIFFVLVYLTYMQDSIFIGLVGIMQILLSFLPGVLLYRYLFQETYLGILNLIAVYIILGIGVSNLFVFCDQFNHHVGEKRFDQRMQKTFNTVARTCFNTSCTTFVSFMSNAVSVFPAVAAFGLFAALLVLVNYCAVILFFPSAYAVYFKHIKHRWYDHPSRIICCNTTPWTDDIFVVAEVTNDDNVKASHENDSDEYGVERTEVSETQTQADEESRQGDSRGLVTFFRETWGPMVIKFRFLIVIFFLGVFGGALYLMGQLEPEEDIPQILPDSNNYVQYSDVLLENFARAGNPTAIQVYWVSGINPDEPIDRTGTVDTNTTDYGVSNYVDCNAYDPSTPAAQVWGLQTCHDMFFGNVTEYHGGNADFVQDGAKGPRARRIISDLIEPSDFNYYSMLSCPAQGMRDWLLTDNGCAALTNVSLPCYEETRLREGCTTWDTEGNSCEPYPVPSEHYGALLEQFLFDPQADPTTRLTNYEKYYDQIFVAQTDELTDKQQDQIESQDFSCRHVPERDLVLLSISSKATLEQDFGLSYEDGIELYELWDSWSGQMKQAGPREMTGTMQTSNGAWAFYYLSETLIDETYSSIYLALGLGFVILAVVGGNPIMAFFSVFTICLIVVDVFAFTVLMGWSLGILEAVNYVVVIGLSIDYCVHMSEAYTKSHSTERFPRVIHTFEEMGISVLSSSLSTLGASFFMFFAPVVFFVKFAAFIFVTITLSAIYSLTFFPAVLSIMGPTGDFGNWHFWVSKMLNKNKNKNAESSPRATPSASNLPLETITFDHFDPLQVETEVEV</sequence>
<evidence type="ECO:0000256" key="6">
    <source>
        <dbReference type="ARBA" id="ARBA00038046"/>
    </source>
</evidence>
<name>A0A9N8HG57_9STRA</name>
<keyword evidence="3 8" id="KW-1133">Transmembrane helix</keyword>
<feature type="transmembrane region" description="Helical" evidence="8">
    <location>
        <begin position="1003"/>
        <end position="1027"/>
    </location>
</feature>
<feature type="transmembrane region" description="Helical" evidence="8">
    <location>
        <begin position="385"/>
        <end position="406"/>
    </location>
</feature>
<accession>A0A9N8HG57</accession>
<feature type="transmembrane region" description="Helical" evidence="8">
    <location>
        <begin position="511"/>
        <end position="544"/>
    </location>
</feature>
<dbReference type="Proteomes" id="UP001153069">
    <property type="component" value="Unassembled WGS sequence"/>
</dbReference>
<dbReference type="InterPro" id="IPR000731">
    <property type="entry name" value="SSD"/>
</dbReference>
<dbReference type="AlphaFoldDB" id="A0A9N8HG57"/>
<dbReference type="Gene3D" id="1.20.1640.10">
    <property type="entry name" value="Multidrug efflux transporter AcrB transmembrane domain"/>
    <property type="match status" value="2"/>
</dbReference>
<gene>
    <name evidence="10" type="ORF">SEMRO_558_G166350.1</name>
</gene>
<keyword evidence="11" id="KW-1185">Reference proteome</keyword>
<dbReference type="InterPro" id="IPR052081">
    <property type="entry name" value="Dispatched_Hh_regulator"/>
</dbReference>
<feature type="domain" description="SSD" evidence="9">
    <location>
        <begin position="384"/>
        <end position="543"/>
    </location>
</feature>
<feature type="transmembrane region" description="Helical" evidence="8">
    <location>
        <begin position="44"/>
        <end position="65"/>
    </location>
</feature>
<evidence type="ECO:0000256" key="8">
    <source>
        <dbReference type="SAM" id="Phobius"/>
    </source>
</evidence>
<dbReference type="PANTHER" id="PTHR45951:SF7">
    <property type="entry name" value="SSD DOMAIN-CONTAINING PROTEIN"/>
    <property type="match status" value="1"/>
</dbReference>
<dbReference type="InterPro" id="IPR053958">
    <property type="entry name" value="HMGCR/SNAP/NPC1-like_SSD"/>
</dbReference>
<comment type="caution">
    <text evidence="10">The sequence shown here is derived from an EMBL/GenBank/DDBJ whole genome shotgun (WGS) entry which is preliminary data.</text>
</comment>
<organism evidence="10 11">
    <name type="scientific">Seminavis robusta</name>
    <dbReference type="NCBI Taxonomy" id="568900"/>
    <lineage>
        <taxon>Eukaryota</taxon>
        <taxon>Sar</taxon>
        <taxon>Stramenopiles</taxon>
        <taxon>Ochrophyta</taxon>
        <taxon>Bacillariophyta</taxon>
        <taxon>Bacillariophyceae</taxon>
        <taxon>Bacillariophycidae</taxon>
        <taxon>Naviculales</taxon>
        <taxon>Naviculaceae</taxon>
        <taxon>Seminavis</taxon>
    </lineage>
</organism>
<evidence type="ECO:0000256" key="5">
    <source>
        <dbReference type="ARBA" id="ARBA00023180"/>
    </source>
</evidence>
<dbReference type="PANTHER" id="PTHR45951">
    <property type="entry name" value="PROTEIN DISPATCHED-RELATED"/>
    <property type="match status" value="1"/>
</dbReference>
<keyword evidence="2 8" id="KW-0812">Transmembrane</keyword>
<protein>
    <submittedName>
        <fullName evidence="10">Dispatched homolog 3</fullName>
    </submittedName>
</protein>
<dbReference type="InterPro" id="IPR004869">
    <property type="entry name" value="MMPL_dom"/>
</dbReference>
<evidence type="ECO:0000256" key="1">
    <source>
        <dbReference type="ARBA" id="ARBA00004141"/>
    </source>
</evidence>
<proteinExistence type="inferred from homology"/>
<dbReference type="OrthoDB" id="45634at2759"/>
<comment type="subcellular location">
    <subcellularLocation>
        <location evidence="1">Membrane</location>
        <topology evidence="1">Multi-pass membrane protein</topology>
    </subcellularLocation>
</comment>
<dbReference type="EMBL" id="CAICTM010000557">
    <property type="protein sequence ID" value="CAB9512861.1"/>
    <property type="molecule type" value="Genomic_DNA"/>
</dbReference>
<evidence type="ECO:0000256" key="3">
    <source>
        <dbReference type="ARBA" id="ARBA00022989"/>
    </source>
</evidence>
<dbReference type="GO" id="GO:0016020">
    <property type="term" value="C:membrane"/>
    <property type="evidence" value="ECO:0007669"/>
    <property type="project" value="UniProtKB-SubCell"/>
</dbReference>
<dbReference type="Pfam" id="PF12349">
    <property type="entry name" value="Sterol-sensing"/>
    <property type="match status" value="1"/>
</dbReference>
<evidence type="ECO:0000313" key="10">
    <source>
        <dbReference type="EMBL" id="CAB9512861.1"/>
    </source>
</evidence>
<feature type="transmembrane region" description="Helical" evidence="8">
    <location>
        <begin position="442"/>
        <end position="465"/>
    </location>
</feature>
<dbReference type="SUPFAM" id="SSF82866">
    <property type="entry name" value="Multidrug efflux transporter AcrB transmembrane domain"/>
    <property type="match status" value="2"/>
</dbReference>
<feature type="transmembrane region" description="Helical" evidence="8">
    <location>
        <begin position="978"/>
        <end position="996"/>
    </location>
</feature>
<feature type="transmembrane region" description="Helical" evidence="8">
    <location>
        <begin position="635"/>
        <end position="655"/>
    </location>
</feature>
<feature type="domain" description="SSD" evidence="9">
    <location>
        <begin position="987"/>
        <end position="1127"/>
    </location>
</feature>
<feature type="transmembrane region" description="Helical" evidence="8">
    <location>
        <begin position="486"/>
        <end position="505"/>
    </location>
</feature>
<dbReference type="Pfam" id="PF03176">
    <property type="entry name" value="MMPL"/>
    <property type="match status" value="1"/>
</dbReference>
<keyword evidence="4 8" id="KW-0472">Membrane</keyword>
<feature type="transmembrane region" description="Helical" evidence="8">
    <location>
        <begin position="1075"/>
        <end position="1096"/>
    </location>
</feature>
<evidence type="ECO:0000313" key="11">
    <source>
        <dbReference type="Proteomes" id="UP001153069"/>
    </source>
</evidence>
<evidence type="ECO:0000256" key="7">
    <source>
        <dbReference type="SAM" id="MobiDB-lite"/>
    </source>
</evidence>
<evidence type="ECO:0000259" key="9">
    <source>
        <dbReference type="PROSITE" id="PS50156"/>
    </source>
</evidence>
<reference evidence="10" key="1">
    <citation type="submission" date="2020-06" db="EMBL/GenBank/DDBJ databases">
        <authorList>
            <consortium name="Plant Systems Biology data submission"/>
        </authorList>
    </citation>
    <scope>NUCLEOTIDE SEQUENCE</scope>
    <source>
        <strain evidence="10">D6</strain>
    </source>
</reference>
<feature type="region of interest" description="Disordered" evidence="7">
    <location>
        <begin position="584"/>
        <end position="614"/>
    </location>
</feature>
<feature type="compositionally biased region" description="Basic and acidic residues" evidence="7">
    <location>
        <begin position="584"/>
        <end position="601"/>
    </location>
</feature>
<feature type="transmembrane region" description="Helical" evidence="8">
    <location>
        <begin position="1102"/>
        <end position="1125"/>
    </location>
</feature>
<evidence type="ECO:0000256" key="2">
    <source>
        <dbReference type="ARBA" id="ARBA00022692"/>
    </source>
</evidence>
<evidence type="ECO:0000256" key="4">
    <source>
        <dbReference type="ARBA" id="ARBA00023136"/>
    </source>
</evidence>
<dbReference type="GO" id="GO:0022857">
    <property type="term" value="F:transmembrane transporter activity"/>
    <property type="evidence" value="ECO:0007669"/>
    <property type="project" value="TreeGrafter"/>
</dbReference>
<dbReference type="PROSITE" id="PS50156">
    <property type="entry name" value="SSD"/>
    <property type="match status" value="2"/>
</dbReference>
<keyword evidence="5" id="KW-0325">Glycoprotein</keyword>
<feature type="transmembrane region" description="Helical" evidence="8">
    <location>
        <begin position="413"/>
        <end position="436"/>
    </location>
</feature>
<comment type="similarity">
    <text evidence="6">Belongs to the dispatched family.</text>
</comment>